<dbReference type="GO" id="GO:0070482">
    <property type="term" value="P:response to oxygen levels"/>
    <property type="evidence" value="ECO:0007669"/>
    <property type="project" value="TreeGrafter"/>
</dbReference>
<sequence>MYGLLLEGLRHYFTSHHSVALWNTVLSKAGCDIKQFEIKRVYDEDLLPRLFHTASKVLQIPEDKIKMDMGRLFVDFVSSKGYHNLLSVLGRSLRDFLNGLDNLHEFLRSSYPHIMPPSFFCVNESRTGITLEYRSRREGFVPFFIGWMEELAEKIYDTQVRITIVGEVEHGMTNGTILRLHFDNQAYQSETGSRLLPTSVFFEAFPFSLVFNRGLIIINAGQSLQRAFPTILGKRVDAVFKLARPLINLDWEGVMLHTNSIFELVSLKSKKSGKETDDGDPEFADQNVFRLRGQMKFLEEWDALALLATPILRDVEDLFDLGLCLNELSMHDSSRDMVLAGEQQAAELKLALEQFVRLPLVYKQESEKSKRLEENLRKLDEEVKRTDELLYQMIPRAVAKRLRSGVAAVDTCETFEDVTLLLSDVVGFTTICGGLTPLEVVQLLNNLYGCFDGLAEKHKVYKVETVGDAYLIASGCPVRTQLHAPIMAEMGIDMIQSANSIKDESKDPPEGIKIRVGLHSGTAVAGVVGVKMPRYCLFGSSVATVELMEQTSSPLRAQISEATRNKLIEYNVYDIEPKGSVKTKDGTTIETYWLNGKLEGVDSTELTKLMESERERLADSNLSSNQTKVGEGWESLSASRCSSSRPYMAIASARNSESRRSGQSSLSVVKDLSTNDMQSRR</sequence>
<feature type="coiled-coil region" evidence="8">
    <location>
        <begin position="362"/>
        <end position="389"/>
    </location>
</feature>
<proteinExistence type="predicted"/>
<keyword evidence="5" id="KW-0342">GTP-binding</keyword>
<dbReference type="EC" id="4.6.1.2" evidence="2"/>
<dbReference type="Gene3D" id="3.90.1520.10">
    <property type="entry name" value="H-NOX domain"/>
    <property type="match status" value="1"/>
</dbReference>
<dbReference type="AlphaFoldDB" id="A0A075AIT8"/>
<organism evidence="11 12">
    <name type="scientific">Opisthorchis viverrini</name>
    <name type="common">Southeast Asian liver fluke</name>
    <dbReference type="NCBI Taxonomy" id="6198"/>
    <lineage>
        <taxon>Eukaryota</taxon>
        <taxon>Metazoa</taxon>
        <taxon>Spiralia</taxon>
        <taxon>Lophotrochozoa</taxon>
        <taxon>Platyhelminthes</taxon>
        <taxon>Trematoda</taxon>
        <taxon>Digenea</taxon>
        <taxon>Opisthorchiida</taxon>
        <taxon>Opisthorchiata</taxon>
        <taxon>Opisthorchiidae</taxon>
        <taxon>Opisthorchis</taxon>
    </lineage>
</organism>
<dbReference type="SUPFAM" id="SSF55073">
    <property type="entry name" value="Nucleotide cyclase"/>
    <property type="match status" value="1"/>
</dbReference>
<accession>A0A075AIT8</accession>
<feature type="compositionally biased region" description="Low complexity" evidence="9">
    <location>
        <begin position="635"/>
        <end position="644"/>
    </location>
</feature>
<dbReference type="OrthoDB" id="6127067at2759"/>
<evidence type="ECO:0000256" key="3">
    <source>
        <dbReference type="ARBA" id="ARBA00022490"/>
    </source>
</evidence>
<dbReference type="InterPro" id="IPR038158">
    <property type="entry name" value="H-NOX_domain_sf"/>
</dbReference>
<dbReference type="RefSeq" id="XP_009163973.1">
    <property type="nucleotide sequence ID" value="XM_009165709.1"/>
</dbReference>
<evidence type="ECO:0000313" key="11">
    <source>
        <dbReference type="EMBL" id="KER32209.1"/>
    </source>
</evidence>
<evidence type="ECO:0000256" key="7">
    <source>
        <dbReference type="ARBA" id="ARBA00023293"/>
    </source>
</evidence>
<dbReference type="CDD" id="cd07302">
    <property type="entry name" value="CHD"/>
    <property type="match status" value="1"/>
</dbReference>
<dbReference type="Proteomes" id="UP000054324">
    <property type="component" value="Unassembled WGS sequence"/>
</dbReference>
<reference evidence="11 12" key="1">
    <citation type="submission" date="2013-11" db="EMBL/GenBank/DDBJ databases">
        <title>Opisthorchis viverrini - life in the bile duct.</title>
        <authorList>
            <person name="Young N.D."/>
            <person name="Nagarajan N."/>
            <person name="Lin S.J."/>
            <person name="Korhonen P.K."/>
            <person name="Jex A.R."/>
            <person name="Hall R.S."/>
            <person name="Safavi-Hemami H."/>
            <person name="Kaewkong W."/>
            <person name="Bertrand D."/>
            <person name="Gao S."/>
            <person name="Seet Q."/>
            <person name="Wongkham S."/>
            <person name="Teh B.T."/>
            <person name="Wongkham C."/>
            <person name="Intapan P.M."/>
            <person name="Maleewong W."/>
            <person name="Yang X."/>
            <person name="Hu M."/>
            <person name="Wang Z."/>
            <person name="Hofmann A."/>
            <person name="Sternberg P.W."/>
            <person name="Tan P."/>
            <person name="Wang J."/>
            <person name="Gasser R.B."/>
        </authorList>
    </citation>
    <scope>NUCLEOTIDE SEQUENCE [LARGE SCALE GENOMIC DNA]</scope>
</reference>
<dbReference type="GO" id="GO:0019826">
    <property type="term" value="F:oxygen sensor activity"/>
    <property type="evidence" value="ECO:0007669"/>
    <property type="project" value="TreeGrafter"/>
</dbReference>
<dbReference type="InterPro" id="IPR024096">
    <property type="entry name" value="NO_sig/Golgi_transp_ligand-bd"/>
</dbReference>
<evidence type="ECO:0000259" key="10">
    <source>
        <dbReference type="PROSITE" id="PS50125"/>
    </source>
</evidence>
<dbReference type="GeneID" id="20315831"/>
<dbReference type="EMBL" id="KL596636">
    <property type="protein sequence ID" value="KER32209.1"/>
    <property type="molecule type" value="Genomic_DNA"/>
</dbReference>
<dbReference type="InterPro" id="IPR011644">
    <property type="entry name" value="Heme_NO-bd"/>
</dbReference>
<keyword evidence="6" id="KW-0456">Lyase</keyword>
<dbReference type="InterPro" id="IPR001054">
    <property type="entry name" value="A/G_cyclase"/>
</dbReference>
<keyword evidence="7" id="KW-0141">cGMP biosynthesis</keyword>
<dbReference type="GO" id="GO:0004383">
    <property type="term" value="F:guanylate cyclase activity"/>
    <property type="evidence" value="ECO:0007669"/>
    <property type="project" value="UniProtKB-EC"/>
</dbReference>
<dbReference type="FunFam" id="3.30.70.1230:FF:000030">
    <property type="entry name" value="Si:ch211-215j19.12"/>
    <property type="match status" value="1"/>
</dbReference>
<dbReference type="GO" id="GO:0008074">
    <property type="term" value="C:guanylate cyclase complex, soluble"/>
    <property type="evidence" value="ECO:0007669"/>
    <property type="project" value="TreeGrafter"/>
</dbReference>
<evidence type="ECO:0000256" key="2">
    <source>
        <dbReference type="ARBA" id="ARBA00012202"/>
    </source>
</evidence>
<dbReference type="PROSITE" id="PS50125">
    <property type="entry name" value="GUANYLATE_CYCLASE_2"/>
    <property type="match status" value="1"/>
</dbReference>
<dbReference type="CTD" id="20315831"/>
<feature type="domain" description="Guanylate cyclase" evidence="10">
    <location>
        <begin position="419"/>
        <end position="549"/>
    </location>
</feature>
<dbReference type="InterPro" id="IPR042463">
    <property type="entry name" value="HNOB_dom_associated_sf"/>
</dbReference>
<evidence type="ECO:0000256" key="1">
    <source>
        <dbReference type="ARBA" id="ARBA00004496"/>
    </source>
</evidence>
<dbReference type="Gene3D" id="3.30.70.1230">
    <property type="entry name" value="Nucleotide cyclase"/>
    <property type="match status" value="1"/>
</dbReference>
<dbReference type="Pfam" id="PF07701">
    <property type="entry name" value="HNOBA"/>
    <property type="match status" value="1"/>
</dbReference>
<dbReference type="Gene3D" id="6.10.250.780">
    <property type="match status" value="1"/>
</dbReference>
<dbReference type="GO" id="GO:0020037">
    <property type="term" value="F:heme binding"/>
    <property type="evidence" value="ECO:0007669"/>
    <property type="project" value="InterPro"/>
</dbReference>
<protein>
    <recommendedName>
        <fullName evidence="2">guanylate cyclase</fullName>
        <ecNumber evidence="2">4.6.1.2</ecNumber>
    </recommendedName>
</protein>
<evidence type="ECO:0000256" key="8">
    <source>
        <dbReference type="SAM" id="Coils"/>
    </source>
</evidence>
<dbReference type="Pfam" id="PF07700">
    <property type="entry name" value="HNOB"/>
    <property type="match status" value="1"/>
</dbReference>
<dbReference type="Gene3D" id="3.30.450.260">
    <property type="entry name" value="Haem NO binding associated domain"/>
    <property type="match status" value="1"/>
</dbReference>
<dbReference type="SMART" id="SM00044">
    <property type="entry name" value="CYCc"/>
    <property type="match status" value="1"/>
</dbReference>
<feature type="region of interest" description="Disordered" evidence="9">
    <location>
        <begin position="616"/>
        <end position="681"/>
    </location>
</feature>
<keyword evidence="8" id="KW-0175">Coiled coil</keyword>
<evidence type="ECO:0000256" key="5">
    <source>
        <dbReference type="ARBA" id="ARBA00023134"/>
    </source>
</evidence>
<evidence type="ECO:0000256" key="9">
    <source>
        <dbReference type="SAM" id="MobiDB-lite"/>
    </source>
</evidence>
<name>A0A075AIT8_OPIVI</name>
<evidence type="ECO:0000313" key="12">
    <source>
        <dbReference type="Proteomes" id="UP000054324"/>
    </source>
</evidence>
<dbReference type="STRING" id="6198.A0A075AIT8"/>
<keyword evidence="4" id="KW-0547">Nucleotide-binding</keyword>
<dbReference type="PANTHER" id="PTHR45655">
    <property type="entry name" value="GUANYLATE CYCLASE SOLUBLE SUBUNIT BETA-2"/>
    <property type="match status" value="1"/>
</dbReference>
<gene>
    <name evidence="11" type="ORF">T265_01643</name>
</gene>
<keyword evidence="12" id="KW-1185">Reference proteome</keyword>
<feature type="compositionally biased region" description="Polar residues" evidence="9">
    <location>
        <begin position="672"/>
        <end position="681"/>
    </location>
</feature>
<dbReference type="GO" id="GO:0005525">
    <property type="term" value="F:GTP binding"/>
    <property type="evidence" value="ECO:0007669"/>
    <property type="project" value="UniProtKB-KW"/>
</dbReference>
<dbReference type="InterPro" id="IPR029787">
    <property type="entry name" value="Nucleotide_cyclase"/>
</dbReference>
<dbReference type="GO" id="GO:0070026">
    <property type="term" value="F:nitric oxide binding"/>
    <property type="evidence" value="ECO:0007669"/>
    <property type="project" value="TreeGrafter"/>
</dbReference>
<dbReference type="KEGG" id="ovi:T265_01643"/>
<comment type="subcellular location">
    <subcellularLocation>
        <location evidence="1">Cytoplasm</location>
    </subcellularLocation>
</comment>
<keyword evidence="3" id="KW-0963">Cytoplasm</keyword>
<dbReference type="SUPFAM" id="SSF111126">
    <property type="entry name" value="Ligand-binding domain in the NO signalling and Golgi transport"/>
    <property type="match status" value="1"/>
</dbReference>
<dbReference type="GO" id="GO:0038060">
    <property type="term" value="P:nitric oxide-cGMP-mediated signaling"/>
    <property type="evidence" value="ECO:0007669"/>
    <property type="project" value="TreeGrafter"/>
</dbReference>
<dbReference type="Pfam" id="PF00211">
    <property type="entry name" value="Guanylate_cyc"/>
    <property type="match status" value="1"/>
</dbReference>
<dbReference type="PANTHER" id="PTHR45655:SF10">
    <property type="entry name" value="SOLUBLE GUANYLATE CYCLASE 88E"/>
    <property type="match status" value="1"/>
</dbReference>
<dbReference type="InterPro" id="IPR011645">
    <property type="entry name" value="HNOB_dom_associated"/>
</dbReference>
<evidence type="ECO:0000256" key="6">
    <source>
        <dbReference type="ARBA" id="ARBA00023239"/>
    </source>
</evidence>
<evidence type="ECO:0000256" key="4">
    <source>
        <dbReference type="ARBA" id="ARBA00022741"/>
    </source>
</evidence>